<evidence type="ECO:0000313" key="3">
    <source>
        <dbReference type="EMBL" id="CZR64784.1"/>
    </source>
</evidence>
<gene>
    <name evidence="3" type="ORF">PAC_14683</name>
</gene>
<dbReference type="Pfam" id="PF20150">
    <property type="entry name" value="2EXR"/>
    <property type="match status" value="1"/>
</dbReference>
<organism evidence="3 4">
    <name type="scientific">Phialocephala subalpina</name>
    <dbReference type="NCBI Taxonomy" id="576137"/>
    <lineage>
        <taxon>Eukaryota</taxon>
        <taxon>Fungi</taxon>
        <taxon>Dikarya</taxon>
        <taxon>Ascomycota</taxon>
        <taxon>Pezizomycotina</taxon>
        <taxon>Leotiomycetes</taxon>
        <taxon>Helotiales</taxon>
        <taxon>Mollisiaceae</taxon>
        <taxon>Phialocephala</taxon>
        <taxon>Phialocephala fortinii species complex</taxon>
    </lineage>
</organism>
<evidence type="ECO:0000256" key="1">
    <source>
        <dbReference type="SAM" id="MobiDB-lite"/>
    </source>
</evidence>
<name>A0A1L7XID3_9HELO</name>
<proteinExistence type="predicted"/>
<dbReference type="Proteomes" id="UP000184330">
    <property type="component" value="Unassembled WGS sequence"/>
</dbReference>
<feature type="compositionally biased region" description="Acidic residues" evidence="1">
    <location>
        <begin position="28"/>
        <end position="93"/>
    </location>
</feature>
<protein>
    <recommendedName>
        <fullName evidence="2">2EXR domain-containing protein</fullName>
    </recommendedName>
</protein>
<evidence type="ECO:0000259" key="2">
    <source>
        <dbReference type="Pfam" id="PF20150"/>
    </source>
</evidence>
<sequence>MAARSAVGGLQLPGSSKEAAIDIAQDSSDSESIIDNDSESDDNDQDVDNNEDDDEEETDVDSDNDMEIGGDDTADTDVSSESDSGSEEEDEVEEINKSTVDRSRTFHPFERLPLELKQIIFNLTMDEARFVRVDFSPMANFAEMTVELEYDFIAWCQVKTAPPVQLEVCKTSRELALKKYTKINARFFTAPFYFDRQQDILHFESNLVGLVSEWNAPASYLLGLRIKHVSINPSYKKEKADLKRVFGVNLPQTEDEKRGYKEFHVNRRSDAQRAQFAQIIFQSFGYHLETAILASRDTGIISKIARTLVNDDENFKFGPGGMELKHGLFWETLSLAKREPTASELGWNEWMVKEHGM</sequence>
<dbReference type="OrthoDB" id="3473305at2759"/>
<dbReference type="EMBL" id="FJOG01000028">
    <property type="protein sequence ID" value="CZR64784.1"/>
    <property type="molecule type" value="Genomic_DNA"/>
</dbReference>
<dbReference type="AlphaFoldDB" id="A0A1L7XID3"/>
<feature type="domain" description="2EXR" evidence="2">
    <location>
        <begin position="106"/>
        <end position="201"/>
    </location>
</feature>
<feature type="region of interest" description="Disordered" evidence="1">
    <location>
        <begin position="1"/>
        <end position="100"/>
    </location>
</feature>
<dbReference type="PANTHER" id="PTHR35910:SF1">
    <property type="entry name" value="2EXR DOMAIN-CONTAINING PROTEIN"/>
    <property type="match status" value="1"/>
</dbReference>
<evidence type="ECO:0000313" key="4">
    <source>
        <dbReference type="Proteomes" id="UP000184330"/>
    </source>
</evidence>
<dbReference type="PANTHER" id="PTHR35910">
    <property type="entry name" value="2EXR DOMAIN-CONTAINING PROTEIN"/>
    <property type="match status" value="1"/>
</dbReference>
<accession>A0A1L7XID3</accession>
<keyword evidence="4" id="KW-1185">Reference proteome</keyword>
<dbReference type="InterPro" id="IPR045518">
    <property type="entry name" value="2EXR"/>
</dbReference>
<reference evidence="3 4" key="1">
    <citation type="submission" date="2016-03" db="EMBL/GenBank/DDBJ databases">
        <authorList>
            <person name="Ploux O."/>
        </authorList>
    </citation>
    <scope>NUCLEOTIDE SEQUENCE [LARGE SCALE GENOMIC DNA]</scope>
    <source>
        <strain evidence="3 4">UAMH 11012</strain>
    </source>
</reference>